<protein>
    <recommendedName>
        <fullName evidence="6">O-antigen ligase-related domain-containing protein</fullName>
    </recommendedName>
</protein>
<feature type="transmembrane region" description="Helical" evidence="5">
    <location>
        <begin position="104"/>
        <end position="121"/>
    </location>
</feature>
<dbReference type="PANTHER" id="PTHR37422:SF13">
    <property type="entry name" value="LIPOPOLYSACCHARIDE BIOSYNTHESIS PROTEIN PA4999-RELATED"/>
    <property type="match status" value="1"/>
</dbReference>
<sequence>MYTLYFLIIYFIFCWRTRAYLVLSSLFILFPIHITLKHCFAILGGDVYFPFWYDIAIFFLLQKAFRVKMQVSYYWIVFLFFILYLFAFYFLLPNDKDAISTLRIYLHCFCLFFSLSTLKFTSLQIKKLFIVQLWVTYILCITGIVIYFFFQSDWHLFLNHYIIDKNGALSYVTPSFTIMGIERMNGLIGAPNQFGVYMAYVWLWIYSACISKSINKFSSWLCLVLISGCLFMSFSRAGWALVIITLFLFNFYKGKAVVVIKFMFAMLFALVLIMAIVFILEPMFFDIVVASLTGEESSASTRGDMVHDFYLQLLSTPWGNGLGTGTIDGDGGNIAESSILLQAYEIGIQGCAFYLFLWFVLLKKMRQYKTEIYLIMSSLMIATLMVSVVSVNIFQYPYVYYIWGGMGFVLNKSVKSVYENR</sequence>
<evidence type="ECO:0000313" key="7">
    <source>
        <dbReference type="EMBL" id="ANU58015.2"/>
    </source>
</evidence>
<dbReference type="PANTHER" id="PTHR37422">
    <property type="entry name" value="TEICHURONIC ACID BIOSYNTHESIS PROTEIN TUAE"/>
    <property type="match status" value="1"/>
</dbReference>
<reference evidence="8" key="1">
    <citation type="submission" date="2016-04" db="EMBL/GenBank/DDBJ databases">
        <title>Complete Genome Sequences of Twelve Strains of a Stable Defined Moderately Diverse Mouse Microbiota 2 (sDMDMm2).</title>
        <authorList>
            <person name="Uchimura Y."/>
            <person name="Wyss M."/>
            <person name="Brugiroux S."/>
            <person name="Limenitakis J.P."/>
            <person name="Stecher B."/>
            <person name="McCoy K.D."/>
            <person name="Macpherson A.J."/>
        </authorList>
    </citation>
    <scope>NUCLEOTIDE SEQUENCE [LARGE SCALE GENOMIC DNA]</scope>
    <source>
        <strain evidence="8">I48</strain>
    </source>
</reference>
<keyword evidence="4 5" id="KW-0472">Membrane</keyword>
<keyword evidence="8" id="KW-1185">Reference proteome</keyword>
<feature type="transmembrane region" description="Helical" evidence="5">
    <location>
        <begin position="339"/>
        <end position="361"/>
    </location>
</feature>
<dbReference type="Proteomes" id="UP000092631">
    <property type="component" value="Chromosome"/>
</dbReference>
<feature type="transmembrane region" description="Helical" evidence="5">
    <location>
        <begin position="256"/>
        <end position="280"/>
    </location>
</feature>
<accession>A0A1C7H077</accession>
<dbReference type="EMBL" id="CP015401">
    <property type="protein sequence ID" value="ANU58015.2"/>
    <property type="molecule type" value="Genomic_DNA"/>
</dbReference>
<dbReference type="InterPro" id="IPR051533">
    <property type="entry name" value="WaaL-like"/>
</dbReference>
<evidence type="ECO:0000256" key="5">
    <source>
        <dbReference type="SAM" id="Phobius"/>
    </source>
</evidence>
<evidence type="ECO:0000256" key="3">
    <source>
        <dbReference type="ARBA" id="ARBA00022989"/>
    </source>
</evidence>
<evidence type="ECO:0000259" key="6">
    <source>
        <dbReference type="Pfam" id="PF04932"/>
    </source>
</evidence>
<feature type="transmembrane region" description="Helical" evidence="5">
    <location>
        <begin position="73"/>
        <end position="92"/>
    </location>
</feature>
<name>A0A1C7H077_9BACE</name>
<feature type="domain" description="O-antigen ligase-related" evidence="6">
    <location>
        <begin position="222"/>
        <end position="329"/>
    </location>
</feature>
<dbReference type="GeneID" id="82187658"/>
<feature type="transmembrane region" description="Helical" evidence="5">
    <location>
        <begin position="128"/>
        <end position="150"/>
    </location>
</feature>
<evidence type="ECO:0000313" key="8">
    <source>
        <dbReference type="Proteomes" id="UP000092631"/>
    </source>
</evidence>
<evidence type="ECO:0000256" key="1">
    <source>
        <dbReference type="ARBA" id="ARBA00004141"/>
    </source>
</evidence>
<feature type="transmembrane region" description="Helical" evidence="5">
    <location>
        <begin position="194"/>
        <end position="214"/>
    </location>
</feature>
<dbReference type="InterPro" id="IPR007016">
    <property type="entry name" value="O-antigen_ligase-rel_domated"/>
</dbReference>
<gene>
    <name evidence="7" type="ORF">A4V03_10940</name>
</gene>
<proteinExistence type="predicted"/>
<feature type="transmembrane region" description="Helical" evidence="5">
    <location>
        <begin position="220"/>
        <end position="249"/>
    </location>
</feature>
<dbReference type="AlphaFoldDB" id="A0A1C7H077"/>
<dbReference type="OrthoDB" id="10012933at2"/>
<evidence type="ECO:0000256" key="4">
    <source>
        <dbReference type="ARBA" id="ARBA00023136"/>
    </source>
</evidence>
<dbReference type="KEGG" id="bcae:A4V03_10940"/>
<dbReference type="RefSeq" id="WP_084081143.1">
    <property type="nucleotide sequence ID" value="NZ_CAQPWQ010000075.1"/>
</dbReference>
<evidence type="ECO:0000256" key="2">
    <source>
        <dbReference type="ARBA" id="ARBA00022692"/>
    </source>
</evidence>
<feature type="transmembrane region" description="Helical" evidence="5">
    <location>
        <begin position="373"/>
        <end position="394"/>
    </location>
</feature>
<feature type="transmembrane region" description="Helical" evidence="5">
    <location>
        <begin position="40"/>
        <end position="61"/>
    </location>
</feature>
<dbReference type="Pfam" id="PF04932">
    <property type="entry name" value="Wzy_C"/>
    <property type="match status" value="1"/>
</dbReference>
<organism evidence="7 8">
    <name type="scientific">Bacteroides caecimuris</name>
    <dbReference type="NCBI Taxonomy" id="1796613"/>
    <lineage>
        <taxon>Bacteria</taxon>
        <taxon>Pseudomonadati</taxon>
        <taxon>Bacteroidota</taxon>
        <taxon>Bacteroidia</taxon>
        <taxon>Bacteroidales</taxon>
        <taxon>Bacteroidaceae</taxon>
        <taxon>Bacteroides</taxon>
    </lineage>
</organism>
<keyword evidence="3 5" id="KW-1133">Transmembrane helix</keyword>
<keyword evidence="2 5" id="KW-0812">Transmembrane</keyword>
<feature type="transmembrane region" description="Helical" evidence="5">
    <location>
        <begin position="7"/>
        <end position="34"/>
    </location>
</feature>
<comment type="subcellular location">
    <subcellularLocation>
        <location evidence="1">Membrane</location>
        <topology evidence="1">Multi-pass membrane protein</topology>
    </subcellularLocation>
</comment>
<dbReference type="GO" id="GO:0016020">
    <property type="term" value="C:membrane"/>
    <property type="evidence" value="ECO:0007669"/>
    <property type="project" value="UniProtKB-SubCell"/>
</dbReference>